<feature type="compositionally biased region" description="Low complexity" evidence="1">
    <location>
        <begin position="511"/>
        <end position="521"/>
    </location>
</feature>
<feature type="region of interest" description="Disordered" evidence="1">
    <location>
        <begin position="381"/>
        <end position="562"/>
    </location>
</feature>
<organism evidence="2 3">
    <name type="scientific">Candidatus Ryanbacteria bacterium RIFCSPLOWO2_12_FULL_47_9c</name>
    <dbReference type="NCBI Taxonomy" id="1802131"/>
    <lineage>
        <taxon>Bacteria</taxon>
        <taxon>Candidatus Ryaniibacteriota</taxon>
    </lineage>
</organism>
<gene>
    <name evidence="2" type="ORF">A3G60_02050</name>
</gene>
<evidence type="ECO:0000313" key="2">
    <source>
        <dbReference type="EMBL" id="OGZ56337.1"/>
    </source>
</evidence>
<dbReference type="AlphaFoldDB" id="A0A1G2H1J4"/>
<feature type="region of interest" description="Disordered" evidence="1">
    <location>
        <begin position="340"/>
        <end position="363"/>
    </location>
</feature>
<protein>
    <submittedName>
        <fullName evidence="2">Uncharacterized protein</fullName>
    </submittedName>
</protein>
<feature type="compositionally biased region" description="Basic and acidic residues" evidence="1">
    <location>
        <begin position="429"/>
        <end position="446"/>
    </location>
</feature>
<sequence>MRSYYDIGFAAFFGLVLTAGVVFAANIFDITYPIAELGGCESQSACKNYCDKPENADACQAFAEAKGLVKKEERQVVDEQKKGPGGCASKEDCRTYCDDPAHTEECIDFAEREGLMSKDTAMRARGAFKERVEPQEGPGGCKSEDDCRSYCDNDANFDECMKYAEEHKLMSKEEIERARKFRDKTGPGGCKGRECKDYCDESGHEEECLEFAEKEGLIPKEEVERARKFISASKDGGPGGCRGRQCENYCNDPVHRDECFDFAKKNNLISEDEITNIERGKKLEEKVREAGGPGGCKDEKSCMEYCKDPAHVEECLGFASAHGGMDRDTAERMLKQFVDDGERFGPRPVGRPGEFQPRQGEMEERFRKFEDFEKLEREFRGNAQFGPPPEGEGQPGMFSPGGPRENQGPPPDGERPGVPYRTGPGGCKTPDECMKYCFEHRDECGLKEPPPPEQRLPQREGEPQQRPDGRPFEGGEFRPEGRPFDGSPPTPDEQRFFGMPPPHGYQKDDGGFSPPDGDFQGSGEFIRPPEDRPQELMLSPEPVPTGDSGGFQQPPSPENHQLRSPVLRAIGTVLFSPVILFERVLR</sequence>
<reference evidence="2 3" key="1">
    <citation type="journal article" date="2016" name="Nat. Commun.">
        <title>Thousands of microbial genomes shed light on interconnected biogeochemical processes in an aquifer system.</title>
        <authorList>
            <person name="Anantharaman K."/>
            <person name="Brown C.T."/>
            <person name="Hug L.A."/>
            <person name="Sharon I."/>
            <person name="Castelle C.J."/>
            <person name="Probst A.J."/>
            <person name="Thomas B.C."/>
            <person name="Singh A."/>
            <person name="Wilkins M.J."/>
            <person name="Karaoz U."/>
            <person name="Brodie E.L."/>
            <person name="Williams K.H."/>
            <person name="Hubbard S.S."/>
            <person name="Banfield J.F."/>
        </authorList>
    </citation>
    <scope>NUCLEOTIDE SEQUENCE [LARGE SCALE GENOMIC DNA]</scope>
</reference>
<proteinExistence type="predicted"/>
<name>A0A1G2H1J4_9BACT</name>
<feature type="compositionally biased region" description="Basic and acidic residues" evidence="1">
    <location>
        <begin position="456"/>
        <end position="483"/>
    </location>
</feature>
<comment type="caution">
    <text evidence="2">The sequence shown here is derived from an EMBL/GenBank/DDBJ whole genome shotgun (WGS) entry which is preliminary data.</text>
</comment>
<accession>A0A1G2H1J4</accession>
<evidence type="ECO:0000256" key="1">
    <source>
        <dbReference type="SAM" id="MobiDB-lite"/>
    </source>
</evidence>
<dbReference type="EMBL" id="MHOB01000053">
    <property type="protein sequence ID" value="OGZ56337.1"/>
    <property type="molecule type" value="Genomic_DNA"/>
</dbReference>
<dbReference type="Proteomes" id="UP000178996">
    <property type="component" value="Unassembled WGS sequence"/>
</dbReference>
<evidence type="ECO:0000313" key="3">
    <source>
        <dbReference type="Proteomes" id="UP000178996"/>
    </source>
</evidence>